<keyword evidence="7" id="KW-1185">Reference proteome</keyword>
<evidence type="ECO:0000313" key="7">
    <source>
        <dbReference type="Proteomes" id="UP000887222"/>
    </source>
</evidence>
<evidence type="ECO:0000313" key="6">
    <source>
        <dbReference type="EMBL" id="GIZ52792.1"/>
    </source>
</evidence>
<dbReference type="Pfam" id="PF00877">
    <property type="entry name" value="NLPC_P60"/>
    <property type="match status" value="1"/>
</dbReference>
<dbReference type="PANTHER" id="PTHR47053">
    <property type="entry name" value="MUREIN DD-ENDOPEPTIDASE MEPH-RELATED"/>
    <property type="match status" value="1"/>
</dbReference>
<dbReference type="InterPro" id="IPR000064">
    <property type="entry name" value="NLP_P60_dom"/>
</dbReference>
<comment type="similarity">
    <text evidence="1">Belongs to the peptidase C40 family.</text>
</comment>
<dbReference type="Gene3D" id="3.90.1720.10">
    <property type="entry name" value="endopeptidase domain like (from Nostoc punctiforme)"/>
    <property type="match status" value="1"/>
</dbReference>
<protein>
    <recommendedName>
        <fullName evidence="5">NlpC/P60 domain-containing protein</fullName>
    </recommendedName>
</protein>
<organism evidence="6 7">
    <name type="scientific">Noviherbaspirillum aridicola</name>
    <dbReference type="NCBI Taxonomy" id="2849687"/>
    <lineage>
        <taxon>Bacteria</taxon>
        <taxon>Pseudomonadati</taxon>
        <taxon>Pseudomonadota</taxon>
        <taxon>Betaproteobacteria</taxon>
        <taxon>Burkholderiales</taxon>
        <taxon>Oxalobacteraceae</taxon>
        <taxon>Noviherbaspirillum</taxon>
    </lineage>
</organism>
<keyword evidence="3" id="KW-0378">Hydrolase</keyword>
<dbReference type="PROSITE" id="PS51935">
    <property type="entry name" value="NLPC_P60"/>
    <property type="match status" value="1"/>
</dbReference>
<evidence type="ECO:0000256" key="4">
    <source>
        <dbReference type="ARBA" id="ARBA00022807"/>
    </source>
</evidence>
<evidence type="ECO:0000256" key="2">
    <source>
        <dbReference type="ARBA" id="ARBA00022670"/>
    </source>
</evidence>
<dbReference type="PANTHER" id="PTHR47053:SF1">
    <property type="entry name" value="MUREIN DD-ENDOPEPTIDASE MEPH-RELATED"/>
    <property type="match status" value="1"/>
</dbReference>
<name>A0ABQ4Q790_9BURK</name>
<accession>A0ABQ4Q790</accession>
<keyword evidence="4" id="KW-0788">Thiol protease</keyword>
<evidence type="ECO:0000259" key="5">
    <source>
        <dbReference type="PROSITE" id="PS51935"/>
    </source>
</evidence>
<dbReference type="Proteomes" id="UP000887222">
    <property type="component" value="Unassembled WGS sequence"/>
</dbReference>
<evidence type="ECO:0000256" key="3">
    <source>
        <dbReference type="ARBA" id="ARBA00022801"/>
    </source>
</evidence>
<keyword evidence="2" id="KW-0645">Protease</keyword>
<sequence length="118" mass="13159">MYSLMLLRTGYRYGGKNPEAGLDCSGMVTHVYREAAGVALSGNAAELATRGRQVGLRELRAGDLLFFNTLGRPFSHVAIYLGRGEFIHAPNSRGRVRVDKLTSDYYARRFEMARTLLD</sequence>
<dbReference type="InterPro" id="IPR038765">
    <property type="entry name" value="Papain-like_cys_pep_sf"/>
</dbReference>
<gene>
    <name evidence="6" type="ORF">NCCP691_28060</name>
</gene>
<feature type="domain" description="NlpC/P60" evidence="5">
    <location>
        <begin position="1"/>
        <end position="117"/>
    </location>
</feature>
<proteinExistence type="inferred from homology"/>
<dbReference type="EMBL" id="BPMK01000012">
    <property type="protein sequence ID" value="GIZ52792.1"/>
    <property type="molecule type" value="Genomic_DNA"/>
</dbReference>
<evidence type="ECO:0000256" key="1">
    <source>
        <dbReference type="ARBA" id="ARBA00007074"/>
    </source>
</evidence>
<dbReference type="SUPFAM" id="SSF54001">
    <property type="entry name" value="Cysteine proteinases"/>
    <property type="match status" value="1"/>
</dbReference>
<reference evidence="6 7" key="1">
    <citation type="journal article" date="2022" name="Int. J. Syst. Evol. Microbiol.">
        <title>Noviherbaspirillum aridicola sp. nov., isolated from an arid soil in Pakistan.</title>
        <authorList>
            <person name="Khan I.U."/>
            <person name="Saqib M."/>
            <person name="Amin A."/>
            <person name="Hussain F."/>
            <person name="Li L."/>
            <person name="Liu Y.H."/>
            <person name="Fang B.Z."/>
            <person name="Ahmed I."/>
            <person name="Li W.J."/>
        </authorList>
    </citation>
    <scope>NUCLEOTIDE SEQUENCE [LARGE SCALE GENOMIC DNA]</scope>
    <source>
        <strain evidence="6 7">NCCP-691</strain>
    </source>
</reference>
<dbReference type="InterPro" id="IPR051202">
    <property type="entry name" value="Peptidase_C40"/>
</dbReference>
<comment type="caution">
    <text evidence="6">The sequence shown here is derived from an EMBL/GenBank/DDBJ whole genome shotgun (WGS) entry which is preliminary data.</text>
</comment>